<dbReference type="SUPFAM" id="SSF88659">
    <property type="entry name" value="Sigma3 and sigma4 domains of RNA polymerase sigma factors"/>
    <property type="match status" value="1"/>
</dbReference>
<dbReference type="Gene3D" id="1.10.10.10">
    <property type="entry name" value="Winged helix-like DNA-binding domain superfamily/Winged helix DNA-binding domain"/>
    <property type="match status" value="1"/>
</dbReference>
<evidence type="ECO:0000256" key="2">
    <source>
        <dbReference type="ARBA" id="ARBA00023015"/>
    </source>
</evidence>
<dbReference type="PANTHER" id="PTHR43133">
    <property type="entry name" value="RNA POLYMERASE ECF-TYPE SIGMA FACTO"/>
    <property type="match status" value="1"/>
</dbReference>
<dbReference type="Proteomes" id="UP001300871">
    <property type="component" value="Unassembled WGS sequence"/>
</dbReference>
<evidence type="ECO:0000259" key="7">
    <source>
        <dbReference type="Pfam" id="PF04542"/>
    </source>
</evidence>
<feature type="domain" description="RNA polymerase sigma-70 region 2" evidence="7">
    <location>
        <begin position="11"/>
        <end position="76"/>
    </location>
</feature>
<evidence type="ECO:0000256" key="6">
    <source>
        <dbReference type="RuleBase" id="RU000716"/>
    </source>
</evidence>
<name>A0AAW6AY42_CLOSY</name>
<dbReference type="PANTHER" id="PTHR43133:SF60">
    <property type="entry name" value="RNA POLYMERASE SIGMA FACTOR SIGV"/>
    <property type="match status" value="1"/>
</dbReference>
<evidence type="ECO:0000256" key="4">
    <source>
        <dbReference type="ARBA" id="ARBA00023125"/>
    </source>
</evidence>
<evidence type="ECO:0000256" key="3">
    <source>
        <dbReference type="ARBA" id="ARBA00023082"/>
    </source>
</evidence>
<dbReference type="Gene3D" id="1.10.1740.10">
    <property type="match status" value="1"/>
</dbReference>
<dbReference type="Proteomes" id="UP001203136">
    <property type="component" value="Unassembled WGS sequence"/>
</dbReference>
<dbReference type="AlphaFoldDB" id="A0AAW6AY42"/>
<keyword evidence="4 6" id="KW-0238">DNA-binding</keyword>
<accession>A0AAW6AY42</accession>
<dbReference type="GO" id="GO:0003677">
    <property type="term" value="F:DNA binding"/>
    <property type="evidence" value="ECO:0007669"/>
    <property type="project" value="UniProtKB-KW"/>
</dbReference>
<dbReference type="EMBL" id="JAQLGM010000090">
    <property type="protein sequence ID" value="MDB2002758.1"/>
    <property type="molecule type" value="Genomic_DNA"/>
</dbReference>
<comment type="caution">
    <text evidence="9">The sequence shown here is derived from an EMBL/GenBank/DDBJ whole genome shotgun (WGS) entry which is preliminary data.</text>
</comment>
<dbReference type="GO" id="GO:0016987">
    <property type="term" value="F:sigma factor activity"/>
    <property type="evidence" value="ECO:0007669"/>
    <property type="project" value="UniProtKB-KW"/>
</dbReference>
<reference evidence="8" key="1">
    <citation type="journal article" date="2022" name="Cell Host Microbe">
        <title>Colonization of the live biotherapeutic product VE303 and modulation of the microbiota and metabolites in healthy volunteers.</title>
        <authorList>
            <person name="Dsouza M."/>
            <person name="Menon R."/>
            <person name="Crossette E."/>
            <person name="Bhattarai S.K."/>
            <person name="Schneider J."/>
            <person name="Kim Y.G."/>
            <person name="Reddy S."/>
            <person name="Caballero S."/>
            <person name="Felix C."/>
            <person name="Cornacchione L."/>
            <person name="Hendrickson J."/>
            <person name="Watson A.R."/>
            <person name="Minot S.S."/>
            <person name="Greenfield N."/>
            <person name="Schopf L."/>
            <person name="Szabady R."/>
            <person name="Patarroyo J."/>
            <person name="Smith W."/>
            <person name="Harrison P."/>
            <person name="Kuijper E.J."/>
            <person name="Kelly C.P."/>
            <person name="Olle B."/>
            <person name="Bobilev D."/>
            <person name="Silber J.L."/>
            <person name="Bucci V."/>
            <person name="Roberts B."/>
            <person name="Faith J."/>
            <person name="Norman J.M."/>
        </authorList>
    </citation>
    <scope>NUCLEOTIDE SEQUENCE</scope>
    <source>
        <strain evidence="8">VE303-04</strain>
    </source>
</reference>
<dbReference type="InterPro" id="IPR039425">
    <property type="entry name" value="RNA_pol_sigma-70-like"/>
</dbReference>
<dbReference type="GO" id="GO:0006352">
    <property type="term" value="P:DNA-templated transcription initiation"/>
    <property type="evidence" value="ECO:0007669"/>
    <property type="project" value="InterPro"/>
</dbReference>
<evidence type="ECO:0000313" key="8">
    <source>
        <dbReference type="EMBL" id="MCK0085394.1"/>
    </source>
</evidence>
<sequence length="175" mass="20419">MNAEQQLEQWINQYQNLIYSICYKFTGNYFDAEDLAQDTFLSAYKSMAYFDGSNERAWLCKIATNKSLDYLKRAGRKSVPTEDVYFSAIAAPESVEEKYLEKEVRQKLYDCCLALKPPYREVALDYYYHEMEIGEIVKKTGKNIKTLQTQIYRAKGMLKKLYGKEEPAYGKTATH</sequence>
<evidence type="ECO:0000313" key="9">
    <source>
        <dbReference type="EMBL" id="MDB2002758.1"/>
    </source>
</evidence>
<keyword evidence="2 6" id="KW-0805">Transcription regulation</keyword>
<proteinExistence type="inferred from homology"/>
<dbReference type="Pfam" id="PF04542">
    <property type="entry name" value="Sigma70_r2"/>
    <property type="match status" value="1"/>
</dbReference>
<dbReference type="PROSITE" id="PS01063">
    <property type="entry name" value="SIGMA70_ECF"/>
    <property type="match status" value="1"/>
</dbReference>
<gene>
    <name evidence="8" type="ORF">K5I21_05820</name>
    <name evidence="9" type="ORF">PM006_21370</name>
</gene>
<dbReference type="InterPro" id="IPR013325">
    <property type="entry name" value="RNA_pol_sigma_r2"/>
</dbReference>
<comment type="similarity">
    <text evidence="1 6">Belongs to the sigma-70 factor family. ECF subfamily.</text>
</comment>
<dbReference type="InterPro" id="IPR013324">
    <property type="entry name" value="RNA_pol_sigma_r3/r4-like"/>
</dbReference>
<organism evidence="9 10">
    <name type="scientific">Clostridium symbiosum</name>
    <name type="common">Bacteroides symbiosus</name>
    <dbReference type="NCBI Taxonomy" id="1512"/>
    <lineage>
        <taxon>Bacteria</taxon>
        <taxon>Bacillati</taxon>
        <taxon>Bacillota</taxon>
        <taxon>Clostridia</taxon>
        <taxon>Lachnospirales</taxon>
        <taxon>Lachnospiraceae</taxon>
        <taxon>Otoolea</taxon>
    </lineage>
</organism>
<dbReference type="NCBIfam" id="TIGR02937">
    <property type="entry name" value="sigma70-ECF"/>
    <property type="match status" value="1"/>
</dbReference>
<protein>
    <recommendedName>
        <fullName evidence="6">RNA polymerase sigma factor</fullName>
    </recommendedName>
</protein>
<dbReference type="InterPro" id="IPR014284">
    <property type="entry name" value="RNA_pol_sigma-70_dom"/>
</dbReference>
<dbReference type="EMBL" id="JAINVB010000001">
    <property type="protein sequence ID" value="MCK0085394.1"/>
    <property type="molecule type" value="Genomic_DNA"/>
</dbReference>
<dbReference type="InterPro" id="IPR036388">
    <property type="entry name" value="WH-like_DNA-bd_sf"/>
</dbReference>
<evidence type="ECO:0000256" key="5">
    <source>
        <dbReference type="ARBA" id="ARBA00023163"/>
    </source>
</evidence>
<dbReference type="InterPro" id="IPR000838">
    <property type="entry name" value="RNA_pol_sigma70_ECF_CS"/>
</dbReference>
<reference evidence="9" key="2">
    <citation type="submission" date="2023-01" db="EMBL/GenBank/DDBJ databases">
        <title>Human gut microbiome strain richness.</title>
        <authorList>
            <person name="Chen-Liaw A."/>
        </authorList>
    </citation>
    <scope>NUCLEOTIDE SEQUENCE</scope>
    <source>
        <strain evidence="9">B1_m1001713B170214d0_201011</strain>
    </source>
</reference>
<keyword evidence="3 6" id="KW-0731">Sigma factor</keyword>
<keyword evidence="5 6" id="KW-0804">Transcription</keyword>
<evidence type="ECO:0000313" key="10">
    <source>
        <dbReference type="Proteomes" id="UP001300871"/>
    </source>
</evidence>
<evidence type="ECO:0000256" key="1">
    <source>
        <dbReference type="ARBA" id="ARBA00010641"/>
    </source>
</evidence>
<dbReference type="InterPro" id="IPR007627">
    <property type="entry name" value="RNA_pol_sigma70_r2"/>
</dbReference>
<dbReference type="SUPFAM" id="SSF88946">
    <property type="entry name" value="Sigma2 domain of RNA polymerase sigma factors"/>
    <property type="match status" value="1"/>
</dbReference>